<evidence type="ECO:0000256" key="3">
    <source>
        <dbReference type="ARBA" id="ARBA00022452"/>
    </source>
</evidence>
<accession>A0A0X8G7W6</accession>
<dbReference type="OrthoDB" id="9768177at2"/>
<evidence type="ECO:0000256" key="5">
    <source>
        <dbReference type="ARBA" id="ARBA00023077"/>
    </source>
</evidence>
<comment type="subcellular location">
    <subcellularLocation>
        <location evidence="1 8">Cell outer membrane</location>
        <topology evidence="1 8">Multi-pass membrane protein</topology>
    </subcellularLocation>
</comment>
<evidence type="ECO:0000313" key="14">
    <source>
        <dbReference type="Proteomes" id="UP000059672"/>
    </source>
</evidence>
<evidence type="ECO:0000256" key="2">
    <source>
        <dbReference type="ARBA" id="ARBA00022448"/>
    </source>
</evidence>
<dbReference type="Gene3D" id="2.60.40.1120">
    <property type="entry name" value="Carboxypeptidase-like, regulatory domain"/>
    <property type="match status" value="1"/>
</dbReference>
<evidence type="ECO:0000256" key="1">
    <source>
        <dbReference type="ARBA" id="ARBA00004571"/>
    </source>
</evidence>
<dbReference type="PROSITE" id="PS52016">
    <property type="entry name" value="TONB_DEPENDENT_REC_3"/>
    <property type="match status" value="1"/>
</dbReference>
<dbReference type="RefSeq" id="WP_068209772.1">
    <property type="nucleotide sequence ID" value="NZ_CP013355.1"/>
</dbReference>
<dbReference type="InterPro" id="IPR000531">
    <property type="entry name" value="Beta-barrel_TonB"/>
</dbReference>
<feature type="signal peptide" evidence="10">
    <location>
        <begin position="1"/>
        <end position="22"/>
    </location>
</feature>
<evidence type="ECO:0000256" key="8">
    <source>
        <dbReference type="PROSITE-ProRule" id="PRU01360"/>
    </source>
</evidence>
<dbReference type="InterPro" id="IPR037066">
    <property type="entry name" value="Plug_dom_sf"/>
</dbReference>
<evidence type="ECO:0000259" key="12">
    <source>
        <dbReference type="Pfam" id="PF07715"/>
    </source>
</evidence>
<dbReference type="InterPro" id="IPR012910">
    <property type="entry name" value="Plug_dom"/>
</dbReference>
<keyword evidence="7 8" id="KW-0998">Cell outer membrane</keyword>
<dbReference type="SUPFAM" id="SSF49464">
    <property type="entry name" value="Carboxypeptidase regulatory domain-like"/>
    <property type="match status" value="1"/>
</dbReference>
<keyword evidence="2 8" id="KW-0813">Transport</keyword>
<reference evidence="13 14" key="2">
    <citation type="journal article" date="2016" name="Int. J. Syst. Evol. Microbiol.">
        <title>Lutibacter profundi sp. nov., isolated from a deep-sea hydrothermal system on the Arctic Mid-Ocean Ridge and emended description of the genus Lutibacter.</title>
        <authorList>
            <person name="Le Moine Bauer S."/>
            <person name="Roalkvam I."/>
            <person name="Steen I.H."/>
            <person name="Dahle H."/>
        </authorList>
    </citation>
    <scope>NUCLEOTIDE SEQUENCE [LARGE SCALE GENOMIC DNA]</scope>
    <source>
        <strain evidence="13 14">LP1</strain>
    </source>
</reference>
<dbReference type="InterPro" id="IPR008969">
    <property type="entry name" value="CarboxyPept-like_regulatory"/>
</dbReference>
<evidence type="ECO:0008006" key="15">
    <source>
        <dbReference type="Google" id="ProtNLM"/>
    </source>
</evidence>
<dbReference type="SUPFAM" id="SSF56935">
    <property type="entry name" value="Porins"/>
    <property type="match status" value="1"/>
</dbReference>
<gene>
    <name evidence="13" type="ORF">Lupro_10335</name>
</gene>
<dbReference type="InterPro" id="IPR023997">
    <property type="entry name" value="TonB-dep_OMP_SusC/RagA_CS"/>
</dbReference>
<protein>
    <recommendedName>
        <fullName evidence="15">SusC/RagA family TonB-linked outer membrane protein</fullName>
    </recommendedName>
</protein>
<dbReference type="STRING" id="1622118.Lupro_10335"/>
<evidence type="ECO:0000256" key="9">
    <source>
        <dbReference type="RuleBase" id="RU003357"/>
    </source>
</evidence>
<evidence type="ECO:0000256" key="4">
    <source>
        <dbReference type="ARBA" id="ARBA00022692"/>
    </source>
</evidence>
<dbReference type="Pfam" id="PF07715">
    <property type="entry name" value="Plug"/>
    <property type="match status" value="1"/>
</dbReference>
<dbReference type="InterPro" id="IPR036942">
    <property type="entry name" value="Beta-barrel_TonB_sf"/>
</dbReference>
<reference evidence="14" key="1">
    <citation type="submission" date="2015-12" db="EMBL/GenBank/DDBJ databases">
        <title>Complete genome sequence of Lutibacter profundus strain LP1.</title>
        <authorList>
            <person name="Wissuwa J."/>
            <person name="Le Moine Bauer S."/>
            <person name="Stokke R."/>
            <person name="Dahle H."/>
            <person name="Steen I.H."/>
        </authorList>
    </citation>
    <scope>NUCLEOTIDE SEQUENCE [LARGE SCALE GENOMIC DNA]</scope>
    <source>
        <strain evidence="14">LP1</strain>
    </source>
</reference>
<dbReference type="AlphaFoldDB" id="A0A0X8G7W6"/>
<dbReference type="InterPro" id="IPR039426">
    <property type="entry name" value="TonB-dep_rcpt-like"/>
</dbReference>
<keyword evidence="5 9" id="KW-0798">TonB box</keyword>
<keyword evidence="4 8" id="KW-0812">Transmembrane</keyword>
<dbReference type="NCBIfam" id="TIGR04057">
    <property type="entry name" value="SusC_RagA_signa"/>
    <property type="match status" value="1"/>
</dbReference>
<dbReference type="KEGG" id="lut:Lupro_10335"/>
<proteinExistence type="inferred from homology"/>
<dbReference type="Gene3D" id="2.170.130.10">
    <property type="entry name" value="TonB-dependent receptor, plug domain"/>
    <property type="match status" value="1"/>
</dbReference>
<dbReference type="GO" id="GO:0009279">
    <property type="term" value="C:cell outer membrane"/>
    <property type="evidence" value="ECO:0007669"/>
    <property type="project" value="UniProtKB-SubCell"/>
</dbReference>
<keyword evidence="3 8" id="KW-1134">Transmembrane beta strand</keyword>
<comment type="similarity">
    <text evidence="8 9">Belongs to the TonB-dependent receptor family.</text>
</comment>
<organism evidence="13 14">
    <name type="scientific">Lutibacter profundi</name>
    <dbReference type="NCBI Taxonomy" id="1622118"/>
    <lineage>
        <taxon>Bacteria</taxon>
        <taxon>Pseudomonadati</taxon>
        <taxon>Bacteroidota</taxon>
        <taxon>Flavobacteriia</taxon>
        <taxon>Flavobacteriales</taxon>
        <taxon>Flavobacteriaceae</taxon>
        <taxon>Lutibacter</taxon>
    </lineage>
</organism>
<name>A0A0X8G7W6_9FLAO</name>
<dbReference type="NCBIfam" id="TIGR04056">
    <property type="entry name" value="OMP_RagA_SusC"/>
    <property type="match status" value="1"/>
</dbReference>
<dbReference type="Pfam" id="PF00593">
    <property type="entry name" value="TonB_dep_Rec_b-barrel"/>
    <property type="match status" value="1"/>
</dbReference>
<feature type="chain" id="PRO_5007066316" description="SusC/RagA family TonB-linked outer membrane protein" evidence="10">
    <location>
        <begin position="23"/>
        <end position="1030"/>
    </location>
</feature>
<evidence type="ECO:0000313" key="13">
    <source>
        <dbReference type="EMBL" id="AMC11639.1"/>
    </source>
</evidence>
<evidence type="ECO:0000259" key="11">
    <source>
        <dbReference type="Pfam" id="PF00593"/>
    </source>
</evidence>
<dbReference type="Pfam" id="PF13715">
    <property type="entry name" value="CarbopepD_reg_2"/>
    <property type="match status" value="1"/>
</dbReference>
<dbReference type="EMBL" id="CP013355">
    <property type="protein sequence ID" value="AMC11639.1"/>
    <property type="molecule type" value="Genomic_DNA"/>
</dbReference>
<keyword evidence="14" id="KW-1185">Reference proteome</keyword>
<feature type="domain" description="TonB-dependent receptor plug" evidence="12">
    <location>
        <begin position="117"/>
        <end position="249"/>
    </location>
</feature>
<dbReference type="PATRIC" id="fig|1622118.3.peg.2129"/>
<dbReference type="InterPro" id="IPR023996">
    <property type="entry name" value="TonB-dep_OMP_SusC/RagA"/>
</dbReference>
<keyword evidence="6 8" id="KW-0472">Membrane</keyword>
<evidence type="ECO:0000256" key="10">
    <source>
        <dbReference type="SAM" id="SignalP"/>
    </source>
</evidence>
<dbReference type="Gene3D" id="2.40.170.20">
    <property type="entry name" value="TonB-dependent receptor, beta-barrel domain"/>
    <property type="match status" value="1"/>
</dbReference>
<evidence type="ECO:0000256" key="7">
    <source>
        <dbReference type="ARBA" id="ARBA00023237"/>
    </source>
</evidence>
<feature type="domain" description="TonB-dependent receptor-like beta-barrel" evidence="11">
    <location>
        <begin position="420"/>
        <end position="987"/>
    </location>
</feature>
<dbReference type="Proteomes" id="UP000059672">
    <property type="component" value="Chromosome"/>
</dbReference>
<evidence type="ECO:0000256" key="6">
    <source>
        <dbReference type="ARBA" id="ARBA00023136"/>
    </source>
</evidence>
<keyword evidence="10" id="KW-0732">Signal</keyword>
<sequence length="1030" mass="112089">MKKLIPLLIMIFSLAITQEVAAQTKTVSGTVTSVSDESPLPGVNVVIKGTTKGTQTDFDGNYTIEASNGDVLEFSFLGMKTKSITVTDSNTLNVVLFDDAQSLDEVIITALGMKKEKKALTYSAQEVKGDDLTKVKQTNPINSLSGKSAGITITRSSSGAGGASKVVLRGNSSTSNNDPLYVIDGIPMLNNGNGQNGEAPGANIFGSQIGNRDGGDAMSLINPDDIESMSILKGASAAALYGSQGANGVILITTKRGKDGKLSVNFNSNLTIDNVISLPELQTEYQSNSVGQPVAENGNVTDPKSWGVKASGLSNNLDSFFKTGSTSIQSLSLTAGNQKAQTYLSFANTLTNGVLPNNKLVRNNLNLRETANFLNEKIQVSANINLSDQRIWNRPTNGLYSNPLTGLYLNPVGIDLNIYKNKYEYFNPSTNMMDQYATSFDENIQQNPYWLINRNQSKDIAQRVLASVSVKYQVTDDLSLQSRGSFDKSFFTFDKKMYAGSDLTFVPSTGRYILEKTENTQQYIDLIATYNKNISENYSFSGVLGTSLTKYSIGDKLSLDSGNGKGLTYPNAFTIANFAETNNISQSVSNREVQSIFGSANFSYKNMLFVDITGRNDWSSTLVNTNTKSFFYPSLGLTGVLSDMFELPKSISFAKVRVSYAEVGKEIPSYATIPLNSIPTGQTNFIKPTFGVKEGETLQPEKQKSFEIGTEWRFLHNRLGIDLTYYNSKTTNQIFFIAAEPNVNGYTQNIVNAGEISNTGIELVLNAKPIVSDDLKWNTSINFATNKNKVISVHPSLQNGEAILTSPGVNGYGYSLIEGEDFGSIRGRSIIRNENGLPIVTDDNGNLTLETTDWETIAHAQPDFTLGWNNSIDYKNFTFNFLIDAKIGGDVVSVTEAVNDFYGVSQATANARNTNGGMIDVVDNNGVTKQMTAQDYYLKTGGRAGLLGEYVYDATNVNLREVAIGYNLKFENKFIENLRLSLIANNLFFLYKDAPFDPNIASSTGIGLQGVDIFGQPSTRSIGLNINVNF</sequence>